<reference evidence="2 3" key="1">
    <citation type="journal article" date="2014" name="Genome Biol. Evol.">
        <title>The secreted proteins of Achlya hypogyna and Thraustotheca clavata identify the ancestral oomycete secretome and reveal gene acquisitions by horizontal gene transfer.</title>
        <authorList>
            <person name="Misner I."/>
            <person name="Blouin N."/>
            <person name="Leonard G."/>
            <person name="Richards T.A."/>
            <person name="Lane C.E."/>
        </authorList>
    </citation>
    <scope>NUCLEOTIDE SEQUENCE [LARGE SCALE GENOMIC DNA]</scope>
    <source>
        <strain evidence="2 3">ATCC 34112</strain>
    </source>
</reference>
<gene>
    <name evidence="2" type="ORF">THRCLA_21885</name>
</gene>
<dbReference type="AlphaFoldDB" id="A0A1V9ZK87"/>
<keyword evidence="1" id="KW-0472">Membrane</keyword>
<accession>A0A1V9ZK87</accession>
<evidence type="ECO:0000256" key="1">
    <source>
        <dbReference type="SAM" id="Phobius"/>
    </source>
</evidence>
<name>A0A1V9ZK87_9STRA</name>
<keyword evidence="3" id="KW-1185">Reference proteome</keyword>
<dbReference type="EMBL" id="JNBS01001855">
    <property type="protein sequence ID" value="OQR98404.1"/>
    <property type="molecule type" value="Genomic_DNA"/>
</dbReference>
<evidence type="ECO:0000313" key="2">
    <source>
        <dbReference type="EMBL" id="OQR98404.1"/>
    </source>
</evidence>
<comment type="caution">
    <text evidence="2">The sequence shown here is derived from an EMBL/GenBank/DDBJ whole genome shotgun (WGS) entry which is preliminary data.</text>
</comment>
<protein>
    <submittedName>
        <fullName evidence="2">Uncharacterized protein</fullName>
    </submittedName>
</protein>
<keyword evidence="1" id="KW-0812">Transmembrane</keyword>
<keyword evidence="1" id="KW-1133">Transmembrane helix</keyword>
<sequence length="79" mass="9269">MPLRCFWDDNATTQCMKVDWPDCGYTWVIILAFSLIIAIWIISGMYLLHNDPSTATMFNFDKGYMTLWSKAKHNFNIQL</sequence>
<feature type="transmembrane region" description="Helical" evidence="1">
    <location>
        <begin position="25"/>
        <end position="48"/>
    </location>
</feature>
<evidence type="ECO:0000313" key="3">
    <source>
        <dbReference type="Proteomes" id="UP000243217"/>
    </source>
</evidence>
<proteinExistence type="predicted"/>
<organism evidence="2 3">
    <name type="scientific">Thraustotheca clavata</name>
    <dbReference type="NCBI Taxonomy" id="74557"/>
    <lineage>
        <taxon>Eukaryota</taxon>
        <taxon>Sar</taxon>
        <taxon>Stramenopiles</taxon>
        <taxon>Oomycota</taxon>
        <taxon>Saprolegniomycetes</taxon>
        <taxon>Saprolegniales</taxon>
        <taxon>Achlyaceae</taxon>
        <taxon>Thraustotheca</taxon>
    </lineage>
</organism>
<dbReference type="Proteomes" id="UP000243217">
    <property type="component" value="Unassembled WGS sequence"/>
</dbReference>